<sequence>MTGSPSGQLELLELEGRAAAELPRLLDLAVRAGIGPLWAAVLTGYSERTPSGGYHWLYRIADHETPGNTRLAQRAARPDELTAQERAILERHPTRRFTRCLAETRGEGGWVIVAPSHGPTHPTGLPYRRVAGSPRTIPTITWEQREQLHAAIRQLDEPVTPVRTQPQRTPPRAIVSCPTGVRGAVSPGDDFEARTDWSEVLEPLGWRLSHADGQTRYWTRPGKDRGVSATTGHAGDRDRLFVFSSSTELPSETPLTKFAAYAWLHHGGGFSAAARALRADGYGGSDTNNINDHRSARGSNR</sequence>
<accession>A0A3N9X7J1</accession>
<feature type="region of interest" description="Disordered" evidence="1">
    <location>
        <begin position="282"/>
        <end position="301"/>
    </location>
</feature>
<name>A0A3N9X7J1_9ACTN</name>
<reference evidence="2 3" key="1">
    <citation type="submission" date="2018-05" db="EMBL/GenBank/DDBJ databases">
        <title>Micromonospora from Atacama Desert.</title>
        <authorList>
            <person name="Carro L."/>
            <person name="Goodfellow M."/>
            <person name="Klenk H.-P."/>
        </authorList>
    </citation>
    <scope>NUCLEOTIDE SEQUENCE [LARGE SCALE GENOMIC DNA]</scope>
    <source>
        <strain evidence="2 3">LB39</strain>
    </source>
</reference>
<gene>
    <name evidence="2" type="ORF">DLJ59_01200</name>
</gene>
<feature type="region of interest" description="Disordered" evidence="1">
    <location>
        <begin position="161"/>
        <end position="189"/>
    </location>
</feature>
<feature type="compositionally biased region" description="Low complexity" evidence="1">
    <location>
        <begin position="161"/>
        <end position="172"/>
    </location>
</feature>
<proteinExistence type="predicted"/>
<evidence type="ECO:0000313" key="3">
    <source>
        <dbReference type="Proteomes" id="UP000282312"/>
    </source>
</evidence>
<dbReference type="RefSeq" id="WP_124770670.1">
    <property type="nucleotide sequence ID" value="NZ_QGSZ01000074.1"/>
</dbReference>
<dbReference type="Proteomes" id="UP000282312">
    <property type="component" value="Unassembled WGS sequence"/>
</dbReference>
<comment type="caution">
    <text evidence="2">The sequence shown here is derived from an EMBL/GenBank/DDBJ whole genome shotgun (WGS) entry which is preliminary data.</text>
</comment>
<organism evidence="2 3">
    <name type="scientific">Micromonospora inaquosa</name>
    <dbReference type="NCBI Taxonomy" id="2203716"/>
    <lineage>
        <taxon>Bacteria</taxon>
        <taxon>Bacillati</taxon>
        <taxon>Actinomycetota</taxon>
        <taxon>Actinomycetes</taxon>
        <taxon>Micromonosporales</taxon>
        <taxon>Micromonosporaceae</taxon>
        <taxon>Micromonospora</taxon>
    </lineage>
</organism>
<dbReference type="EMBL" id="QGSZ01000074">
    <property type="protein sequence ID" value="RQX09074.1"/>
    <property type="molecule type" value="Genomic_DNA"/>
</dbReference>
<dbReference type="AlphaFoldDB" id="A0A3N9X7J1"/>
<protein>
    <submittedName>
        <fullName evidence="2">Uncharacterized protein</fullName>
    </submittedName>
</protein>
<evidence type="ECO:0000256" key="1">
    <source>
        <dbReference type="SAM" id="MobiDB-lite"/>
    </source>
</evidence>
<evidence type="ECO:0000313" key="2">
    <source>
        <dbReference type="EMBL" id="RQX09074.1"/>
    </source>
</evidence>
<dbReference type="OrthoDB" id="9763644at2"/>
<keyword evidence="3" id="KW-1185">Reference proteome</keyword>